<dbReference type="NCBIfam" id="TIGR02198">
    <property type="entry name" value="rfaE_dom_I"/>
    <property type="match status" value="1"/>
</dbReference>
<evidence type="ECO:0000256" key="1">
    <source>
        <dbReference type="ARBA" id="ARBA00022679"/>
    </source>
</evidence>
<dbReference type="FunFam" id="3.40.1190.20:FF:000002">
    <property type="entry name" value="Bifunctional protein HldE"/>
    <property type="match status" value="1"/>
</dbReference>
<sequence>MDKENLKKAISRFSKANILVIGDIIVDHFIWGSVNRISPEAPVPVVNVTKEDLLLGGSANVLHNISAMGGTASLCGVIGSDWMGGKLLDLLGDIDSSTDGIIKDQSRPTTKKTRVVAQNQQVVRFDREDSRPLSNEIISELCTFLEKSLHLFDAVIISDYAKGVINKTVMDHLRTKIASHPHIPVIVDPKPDHISLFHGATIITPNNHEAEKMSGIKIHDDTSLNLAAVNLQKTLDCKAVLITRGESGMALLEKGAPVFKIPTKAKEVYDVTGAGDTVIASLALSLASGLGYAEASVLANYAAGIVVGKVGTATVSQKDLLEAVS</sequence>
<name>A0A8J6NCJ8_9BACT</name>
<protein>
    <submittedName>
        <fullName evidence="4">D-glycero-beta-D-manno-heptose-7-phosphate kinase</fullName>
    </submittedName>
</protein>
<dbReference type="Proteomes" id="UP000614424">
    <property type="component" value="Unassembled WGS sequence"/>
</dbReference>
<evidence type="ECO:0000259" key="3">
    <source>
        <dbReference type="Pfam" id="PF00294"/>
    </source>
</evidence>
<feature type="domain" description="Carbohydrate kinase PfkB" evidence="3">
    <location>
        <begin position="17"/>
        <end position="316"/>
    </location>
</feature>
<dbReference type="InterPro" id="IPR011913">
    <property type="entry name" value="RfaE_dom_I"/>
</dbReference>
<keyword evidence="1" id="KW-0808">Transferase</keyword>
<evidence type="ECO:0000313" key="4">
    <source>
        <dbReference type="EMBL" id="MBC8317369.1"/>
    </source>
</evidence>
<dbReference type="EMBL" id="JACNJZ010000084">
    <property type="protein sequence ID" value="MBC8317369.1"/>
    <property type="molecule type" value="Genomic_DNA"/>
</dbReference>
<evidence type="ECO:0000313" key="5">
    <source>
        <dbReference type="Proteomes" id="UP000614424"/>
    </source>
</evidence>
<dbReference type="PANTHER" id="PTHR46969:SF1">
    <property type="entry name" value="BIFUNCTIONAL PROTEIN HLDE"/>
    <property type="match status" value="1"/>
</dbReference>
<dbReference type="CDD" id="cd01172">
    <property type="entry name" value="RfaE_like"/>
    <property type="match status" value="1"/>
</dbReference>
<dbReference type="InterPro" id="IPR011611">
    <property type="entry name" value="PfkB_dom"/>
</dbReference>
<dbReference type="PANTHER" id="PTHR46969">
    <property type="entry name" value="BIFUNCTIONAL PROTEIN HLDE"/>
    <property type="match status" value="1"/>
</dbReference>
<keyword evidence="2 4" id="KW-0418">Kinase</keyword>
<proteinExistence type="predicted"/>
<accession>A0A8J6NCJ8</accession>
<dbReference type="AlphaFoldDB" id="A0A8J6NCJ8"/>
<dbReference type="GO" id="GO:0005829">
    <property type="term" value="C:cytosol"/>
    <property type="evidence" value="ECO:0007669"/>
    <property type="project" value="TreeGrafter"/>
</dbReference>
<gene>
    <name evidence="4" type="primary">rfaE1</name>
    <name evidence="4" type="ORF">H8E41_05645</name>
</gene>
<dbReference type="GO" id="GO:0016773">
    <property type="term" value="F:phosphotransferase activity, alcohol group as acceptor"/>
    <property type="evidence" value="ECO:0007669"/>
    <property type="project" value="InterPro"/>
</dbReference>
<dbReference type="GO" id="GO:0033786">
    <property type="term" value="F:heptose-1-phosphate adenylyltransferase activity"/>
    <property type="evidence" value="ECO:0007669"/>
    <property type="project" value="TreeGrafter"/>
</dbReference>
<dbReference type="SUPFAM" id="SSF53613">
    <property type="entry name" value="Ribokinase-like"/>
    <property type="match status" value="1"/>
</dbReference>
<dbReference type="Pfam" id="PF00294">
    <property type="entry name" value="PfkB"/>
    <property type="match status" value="1"/>
</dbReference>
<organism evidence="4 5">
    <name type="scientific">Candidatus Desulfobia pelagia</name>
    <dbReference type="NCBI Taxonomy" id="2841692"/>
    <lineage>
        <taxon>Bacteria</taxon>
        <taxon>Pseudomonadati</taxon>
        <taxon>Thermodesulfobacteriota</taxon>
        <taxon>Desulfobulbia</taxon>
        <taxon>Desulfobulbales</taxon>
        <taxon>Desulfobulbaceae</taxon>
        <taxon>Candidatus Desulfobia</taxon>
    </lineage>
</organism>
<dbReference type="GO" id="GO:0033785">
    <property type="term" value="F:heptose 7-phosphate kinase activity"/>
    <property type="evidence" value="ECO:0007669"/>
    <property type="project" value="TreeGrafter"/>
</dbReference>
<evidence type="ECO:0000256" key="2">
    <source>
        <dbReference type="ARBA" id="ARBA00022777"/>
    </source>
</evidence>
<reference evidence="4 5" key="1">
    <citation type="submission" date="2020-08" db="EMBL/GenBank/DDBJ databases">
        <title>Bridging the membrane lipid divide: bacteria of the FCB group superphylum have the potential to synthesize archaeal ether lipids.</title>
        <authorList>
            <person name="Villanueva L."/>
            <person name="Von Meijenfeldt F.A.B."/>
            <person name="Westbye A.B."/>
            <person name="Yadav S."/>
            <person name="Hopmans E.C."/>
            <person name="Dutilh B.E."/>
            <person name="Sinninghe Damste J.S."/>
        </authorList>
    </citation>
    <scope>NUCLEOTIDE SEQUENCE [LARGE SCALE GENOMIC DNA]</scope>
    <source>
        <strain evidence="4">NIOZ-UU47</strain>
    </source>
</reference>
<comment type="caution">
    <text evidence="4">The sequence shown here is derived from an EMBL/GenBank/DDBJ whole genome shotgun (WGS) entry which is preliminary data.</text>
</comment>
<dbReference type="InterPro" id="IPR029056">
    <property type="entry name" value="Ribokinase-like"/>
</dbReference>
<dbReference type="Gene3D" id="3.40.1190.20">
    <property type="match status" value="1"/>
</dbReference>